<keyword evidence="1" id="KW-1185">Reference proteome</keyword>
<evidence type="ECO:0000313" key="1">
    <source>
        <dbReference type="Proteomes" id="UP000887565"/>
    </source>
</evidence>
<dbReference type="WBParaSite" id="nRc.2.0.1.t35179-RA">
    <property type="protein sequence ID" value="nRc.2.0.1.t35179-RA"/>
    <property type="gene ID" value="nRc.2.0.1.g35179"/>
</dbReference>
<evidence type="ECO:0000313" key="2">
    <source>
        <dbReference type="WBParaSite" id="nRc.2.0.1.t35179-RA"/>
    </source>
</evidence>
<sequence length="140" mass="15470">MTKHVNFSTGKASGINNRIKEDESFENSNANEAFFRFLAASLSSILAAANLTRTACTAGSAVSSPDVSPNCIKFARKNSEECYILEKNPSIKRCVSTKNVKKRCIQKYHSSRLSFEAKLLAMFSQSIAFRIESPRFGSES</sequence>
<organism evidence="1 2">
    <name type="scientific">Romanomermis culicivorax</name>
    <name type="common">Nematode worm</name>
    <dbReference type="NCBI Taxonomy" id="13658"/>
    <lineage>
        <taxon>Eukaryota</taxon>
        <taxon>Metazoa</taxon>
        <taxon>Ecdysozoa</taxon>
        <taxon>Nematoda</taxon>
        <taxon>Enoplea</taxon>
        <taxon>Dorylaimia</taxon>
        <taxon>Mermithida</taxon>
        <taxon>Mermithoidea</taxon>
        <taxon>Mermithidae</taxon>
        <taxon>Romanomermis</taxon>
    </lineage>
</organism>
<protein>
    <submittedName>
        <fullName evidence="2">Uncharacterized protein</fullName>
    </submittedName>
</protein>
<name>A0A915KB83_ROMCU</name>
<dbReference type="Proteomes" id="UP000887565">
    <property type="component" value="Unplaced"/>
</dbReference>
<reference evidence="2" key="1">
    <citation type="submission" date="2022-11" db="UniProtKB">
        <authorList>
            <consortium name="WormBaseParasite"/>
        </authorList>
    </citation>
    <scope>IDENTIFICATION</scope>
</reference>
<proteinExistence type="predicted"/>
<dbReference type="AlphaFoldDB" id="A0A915KB83"/>
<accession>A0A915KB83</accession>